<keyword evidence="2" id="KW-1133">Transmembrane helix</keyword>
<keyword evidence="4" id="KW-1185">Reference proteome</keyword>
<proteinExistence type="predicted"/>
<keyword evidence="2" id="KW-0812">Transmembrane</keyword>
<evidence type="ECO:0000313" key="4">
    <source>
        <dbReference type="Proteomes" id="UP000266385"/>
    </source>
</evidence>
<organism evidence="3 4">
    <name type="scientific">Henriciella mobilis</name>
    <dbReference type="NCBI Taxonomy" id="2305467"/>
    <lineage>
        <taxon>Bacteria</taxon>
        <taxon>Pseudomonadati</taxon>
        <taxon>Pseudomonadota</taxon>
        <taxon>Alphaproteobacteria</taxon>
        <taxon>Hyphomonadales</taxon>
        <taxon>Hyphomonadaceae</taxon>
        <taxon>Henriciella</taxon>
    </lineage>
</organism>
<feature type="compositionally biased region" description="Low complexity" evidence="1">
    <location>
        <begin position="264"/>
        <end position="277"/>
    </location>
</feature>
<feature type="compositionally biased region" description="Acidic residues" evidence="1">
    <location>
        <begin position="333"/>
        <end position="364"/>
    </location>
</feature>
<feature type="region of interest" description="Disordered" evidence="1">
    <location>
        <begin position="222"/>
        <end position="374"/>
    </location>
</feature>
<dbReference type="EMBL" id="QWFX01000016">
    <property type="protein sequence ID" value="RIJ26402.1"/>
    <property type="molecule type" value="Genomic_DNA"/>
</dbReference>
<feature type="compositionally biased region" description="Polar residues" evidence="1">
    <location>
        <begin position="365"/>
        <end position="374"/>
    </location>
</feature>
<evidence type="ECO:0000256" key="1">
    <source>
        <dbReference type="SAM" id="MobiDB-lite"/>
    </source>
</evidence>
<accession>A0A399R9P3</accession>
<protein>
    <submittedName>
        <fullName evidence="3">Uncharacterized protein</fullName>
    </submittedName>
</protein>
<gene>
    <name evidence="3" type="ORF">D1223_15565</name>
</gene>
<feature type="compositionally biased region" description="Acidic residues" evidence="1">
    <location>
        <begin position="297"/>
        <end position="308"/>
    </location>
</feature>
<evidence type="ECO:0000313" key="3">
    <source>
        <dbReference type="EMBL" id="RIJ26402.1"/>
    </source>
</evidence>
<keyword evidence="2" id="KW-0472">Membrane</keyword>
<name>A0A399R9P3_9PROT</name>
<dbReference type="RefSeq" id="WP_119377365.1">
    <property type="nucleotide sequence ID" value="NZ_QWFX01000016.1"/>
</dbReference>
<dbReference type="AlphaFoldDB" id="A0A399R9P3"/>
<reference evidence="3 4" key="1">
    <citation type="submission" date="2018-08" db="EMBL/GenBank/DDBJ databases">
        <title>Henriciella mobilis sp. nov., isolated from seawater.</title>
        <authorList>
            <person name="Cheng H."/>
            <person name="Wu Y.-H."/>
            <person name="Xu X.-W."/>
            <person name="Guo L.-L."/>
        </authorList>
    </citation>
    <scope>NUCLEOTIDE SEQUENCE [LARGE SCALE GENOMIC DNA]</scope>
    <source>
        <strain evidence="3 4">JN25</strain>
    </source>
</reference>
<feature type="compositionally biased region" description="Acidic residues" evidence="1">
    <location>
        <begin position="239"/>
        <end position="253"/>
    </location>
</feature>
<comment type="caution">
    <text evidence="3">The sequence shown here is derived from an EMBL/GenBank/DDBJ whole genome shotgun (WGS) entry which is preliminary data.</text>
</comment>
<sequence>MSGTYFETFLVGGLGLLVTAALAITWLLWRQDDTRQEAIKLSLEGIGHEFRFNMFQTVRELADVCEGRIRLSRDIPVIEHPQLNAVLATIMATDKRPLAAVQATYQAIEAAKRRLRYAMDQGEAIDEPLEAAKTAAVNGISTLYLWEKHEGRPPERARSTRSWWVRDWMKKHGFHQDLLPGLYLRDAVVEDLRESGMVLTPKPLMLSAHEYYSRHYDRKADPRGVFGRRKTPKAAPAAMDEEAEADAEIEADADFQPAPEPAEAEASAEAVSEAPVAAEDEAPAAPEPEAPVHGEPAAEEPAPEEPAPEEPVAAEASPEEPASNVSPLRGEAEAGEAEPAEEPAETAVEDERAGEDDHDDEEASDTTPQRGSGL</sequence>
<feature type="transmembrane region" description="Helical" evidence="2">
    <location>
        <begin position="6"/>
        <end position="29"/>
    </location>
</feature>
<dbReference type="Proteomes" id="UP000266385">
    <property type="component" value="Unassembled WGS sequence"/>
</dbReference>
<dbReference type="OrthoDB" id="7618259at2"/>
<evidence type="ECO:0000256" key="2">
    <source>
        <dbReference type="SAM" id="Phobius"/>
    </source>
</evidence>
<feature type="compositionally biased region" description="Low complexity" evidence="1">
    <location>
        <begin position="310"/>
        <end position="323"/>
    </location>
</feature>